<dbReference type="Gene3D" id="1.10.12.10">
    <property type="entry name" value="Lyase 2-enoyl-coa Hydratase, Chain A, domain 2"/>
    <property type="match status" value="1"/>
</dbReference>
<keyword evidence="3" id="KW-1185">Reference proteome</keyword>
<protein>
    <submittedName>
        <fullName evidence="2">Enoyl-CoA hydratase-related protein</fullName>
    </submittedName>
</protein>
<evidence type="ECO:0000256" key="1">
    <source>
        <dbReference type="ARBA" id="ARBA00005254"/>
    </source>
</evidence>
<dbReference type="RefSeq" id="WP_261759737.1">
    <property type="nucleotide sequence ID" value="NZ_CP104562.2"/>
</dbReference>
<dbReference type="Pfam" id="PF00378">
    <property type="entry name" value="ECH_1"/>
    <property type="match status" value="1"/>
</dbReference>
<proteinExistence type="inferred from homology"/>
<comment type="similarity">
    <text evidence="1">Belongs to the enoyl-CoA hydratase/isomerase family.</text>
</comment>
<organism evidence="2 3">
    <name type="scientific">Roseateles amylovorans</name>
    <dbReference type="NCBI Taxonomy" id="2978473"/>
    <lineage>
        <taxon>Bacteria</taxon>
        <taxon>Pseudomonadati</taxon>
        <taxon>Pseudomonadota</taxon>
        <taxon>Betaproteobacteria</taxon>
        <taxon>Burkholderiales</taxon>
        <taxon>Sphaerotilaceae</taxon>
        <taxon>Roseateles</taxon>
    </lineage>
</organism>
<dbReference type="SUPFAM" id="SSF52096">
    <property type="entry name" value="ClpP/crotonase"/>
    <property type="match status" value="1"/>
</dbReference>
<reference evidence="2" key="1">
    <citation type="submission" date="2022-10" db="EMBL/GenBank/DDBJ databases">
        <title>Characterization and whole genome sequencing of a new Roseateles species, isolated from fresh water.</title>
        <authorList>
            <person name="Guliayeva D.Y."/>
            <person name="Akhremchuk A.E."/>
            <person name="Sikolenko M.A."/>
            <person name="Valentovich L.N."/>
            <person name="Sidarenka A.V."/>
        </authorList>
    </citation>
    <scope>NUCLEOTIDE SEQUENCE</scope>
    <source>
        <strain evidence="2">BIM B-1768</strain>
    </source>
</reference>
<gene>
    <name evidence="2" type="ORF">N4261_08585</name>
</gene>
<dbReference type="Proteomes" id="UP001064933">
    <property type="component" value="Chromosome"/>
</dbReference>
<dbReference type="InterPro" id="IPR029045">
    <property type="entry name" value="ClpP/crotonase-like_dom_sf"/>
</dbReference>
<evidence type="ECO:0000313" key="3">
    <source>
        <dbReference type="Proteomes" id="UP001064933"/>
    </source>
</evidence>
<evidence type="ECO:0000313" key="2">
    <source>
        <dbReference type="EMBL" id="UXH79919.1"/>
    </source>
</evidence>
<dbReference type="CDD" id="cd06558">
    <property type="entry name" value="crotonase-like"/>
    <property type="match status" value="1"/>
</dbReference>
<dbReference type="PANTHER" id="PTHR43459">
    <property type="entry name" value="ENOYL-COA HYDRATASE"/>
    <property type="match status" value="1"/>
</dbReference>
<name>A0ABY6B3V6_9BURK</name>
<accession>A0ABY6B3V6</accession>
<dbReference type="EMBL" id="CP104562">
    <property type="protein sequence ID" value="UXH79919.1"/>
    <property type="molecule type" value="Genomic_DNA"/>
</dbReference>
<dbReference type="PANTHER" id="PTHR43459:SF1">
    <property type="entry name" value="EG:BACN32G11.4 PROTEIN"/>
    <property type="match status" value="1"/>
</dbReference>
<sequence>MSTAPHEPATRSDSPDSPLLVSQEGAVRVLTLNRPQALNAFTTGLLGQVRIALDDAAKDAGVRAVLITGSGRAFCAGQDLSDPHIKPEFEATSGEVDPHRRPKAKDIGNLLDHYYIPLALRLRSMPVPTVCAVNGVAAGAGANFALGCDLVIAAQSASFIQAFSKIGLVPDCGGTWLLTRLVGRARALQLTLLGDKLPAAEAQQWGLIARCVPDAELASEAMALAQRLAKMPTRALVQTREALDASMELEFEESLRLEARLQSQLGYAHDYLEGAAAFLTKRPPQFKDR</sequence>
<dbReference type="Gene3D" id="3.90.226.10">
    <property type="entry name" value="2-enoyl-CoA Hydratase, Chain A, domain 1"/>
    <property type="match status" value="1"/>
</dbReference>
<dbReference type="InterPro" id="IPR001753">
    <property type="entry name" value="Enoyl-CoA_hydra/iso"/>
</dbReference>
<dbReference type="InterPro" id="IPR014748">
    <property type="entry name" value="Enoyl-CoA_hydra_C"/>
</dbReference>